<dbReference type="InterPro" id="IPR050194">
    <property type="entry name" value="Glycosyltransferase_grp1"/>
</dbReference>
<proteinExistence type="predicted"/>
<keyword evidence="2" id="KW-0808">Transferase</keyword>
<evidence type="ECO:0000313" key="3">
    <source>
        <dbReference type="Proteomes" id="UP000238157"/>
    </source>
</evidence>
<dbReference type="InterPro" id="IPR001296">
    <property type="entry name" value="Glyco_trans_1"/>
</dbReference>
<accession>A0A2T0WNZ7</accession>
<dbReference type="EMBL" id="PVTR01000004">
    <property type="protein sequence ID" value="PRY88410.1"/>
    <property type="molecule type" value="Genomic_DNA"/>
</dbReference>
<dbReference type="Pfam" id="PF00534">
    <property type="entry name" value="Glycos_transf_1"/>
    <property type="match status" value="1"/>
</dbReference>
<sequence>MQKIKVLYIVSTLESKGPTNQLFYLIKYLDREVFDPMILTLSPEPKSSMKASFEKEGIDIQTLGTGRLSGILKNKKILKQILQKFKPDIIQSMGIRADGYNAGFGSEFKRITTSRNFPLVDYVQKFGKIKGLLMAKMHIAYFKNLEVVACSMSIFKQLSEIGVSSTTIQNGVDLSRFSPESITEMKNESTVDEKIVFVTVGSLIFRKNNSQLIQAFSGLGEDFKLIVVGDGPESDDLKSLDKLGNIEFVGHQSDVKKYLLEADAFVSASRAEGLPNAVLEAMACDLPVILSDIPPHRELVEGSEFDTFLFNLDDVEDLKEKIQIFSKQLHGLGGVARGLVSKRFAAEVMSKKYQKLYLQVSK</sequence>
<dbReference type="SUPFAM" id="SSF53756">
    <property type="entry name" value="UDP-Glycosyltransferase/glycogen phosphorylase"/>
    <property type="match status" value="1"/>
</dbReference>
<evidence type="ECO:0000259" key="1">
    <source>
        <dbReference type="Pfam" id="PF00534"/>
    </source>
</evidence>
<dbReference type="AlphaFoldDB" id="A0A2T0WNZ7"/>
<name>A0A2T0WNZ7_9BACT</name>
<comment type="caution">
    <text evidence="2">The sequence shown here is derived from an EMBL/GenBank/DDBJ whole genome shotgun (WGS) entry which is preliminary data.</text>
</comment>
<dbReference type="OrthoDB" id="9811239at2"/>
<dbReference type="GO" id="GO:0016757">
    <property type="term" value="F:glycosyltransferase activity"/>
    <property type="evidence" value="ECO:0007669"/>
    <property type="project" value="InterPro"/>
</dbReference>
<keyword evidence="3" id="KW-1185">Reference proteome</keyword>
<dbReference type="RefSeq" id="WP_106133145.1">
    <property type="nucleotide sequence ID" value="NZ_PVTR01000004.1"/>
</dbReference>
<reference evidence="2 3" key="1">
    <citation type="submission" date="2018-03" db="EMBL/GenBank/DDBJ databases">
        <title>Genomic Encyclopedia of Archaeal and Bacterial Type Strains, Phase II (KMG-II): from individual species to whole genera.</title>
        <authorList>
            <person name="Goeker M."/>
        </authorList>
    </citation>
    <scope>NUCLEOTIDE SEQUENCE [LARGE SCALE GENOMIC DNA]</scope>
    <source>
        <strain evidence="2 3">DSM 27929</strain>
    </source>
</reference>
<protein>
    <submittedName>
        <fullName evidence="2">Glycosyltransferase involved in cell wall biosynthesis</fullName>
    </submittedName>
</protein>
<feature type="domain" description="Glycosyl transferase family 1" evidence="1">
    <location>
        <begin position="185"/>
        <end position="325"/>
    </location>
</feature>
<dbReference type="PANTHER" id="PTHR45947">
    <property type="entry name" value="SULFOQUINOVOSYL TRANSFERASE SQD2"/>
    <property type="match status" value="1"/>
</dbReference>
<gene>
    <name evidence="2" type="ORF">CLW00_10461</name>
</gene>
<dbReference type="PANTHER" id="PTHR45947:SF3">
    <property type="entry name" value="SULFOQUINOVOSYL TRANSFERASE SQD2"/>
    <property type="match status" value="1"/>
</dbReference>
<evidence type="ECO:0000313" key="2">
    <source>
        <dbReference type="EMBL" id="PRY88410.1"/>
    </source>
</evidence>
<dbReference type="Proteomes" id="UP000238157">
    <property type="component" value="Unassembled WGS sequence"/>
</dbReference>
<dbReference type="Gene3D" id="3.40.50.2000">
    <property type="entry name" value="Glycogen Phosphorylase B"/>
    <property type="match status" value="2"/>
</dbReference>
<organism evidence="2 3">
    <name type="scientific">Mongoliibacter ruber</name>
    <dbReference type="NCBI Taxonomy" id="1750599"/>
    <lineage>
        <taxon>Bacteria</taxon>
        <taxon>Pseudomonadati</taxon>
        <taxon>Bacteroidota</taxon>
        <taxon>Cytophagia</taxon>
        <taxon>Cytophagales</taxon>
        <taxon>Cyclobacteriaceae</taxon>
        <taxon>Mongoliibacter</taxon>
    </lineage>
</organism>